<accession>A0ABV7NP70</accession>
<dbReference type="Gene3D" id="3.20.20.140">
    <property type="entry name" value="Metal-dependent hydrolases"/>
    <property type="match status" value="1"/>
</dbReference>
<reference evidence="2" key="1">
    <citation type="journal article" date="2019" name="Int. J. Syst. Evol. Microbiol.">
        <title>The Global Catalogue of Microorganisms (GCM) 10K type strain sequencing project: providing services to taxonomists for standard genome sequencing and annotation.</title>
        <authorList>
            <consortium name="The Broad Institute Genomics Platform"/>
            <consortium name="The Broad Institute Genome Sequencing Center for Infectious Disease"/>
            <person name="Wu L."/>
            <person name="Ma J."/>
        </authorList>
    </citation>
    <scope>NUCLEOTIDE SEQUENCE [LARGE SCALE GENOMIC DNA]</scope>
    <source>
        <strain evidence="2">CGMCC 4.7676</strain>
    </source>
</reference>
<name>A0ABV7NP70_9PSEU</name>
<sequence length="61" mass="6581">MFGATLDGEHLAVAEPLRLTAAEIARFATNTVEASFLPSADKNVLLTEIEEILLQDPELLA</sequence>
<evidence type="ECO:0000313" key="2">
    <source>
        <dbReference type="Proteomes" id="UP001595645"/>
    </source>
</evidence>
<gene>
    <name evidence="1" type="ORF">ACFOSH_03205</name>
</gene>
<keyword evidence="2" id="KW-1185">Reference proteome</keyword>
<evidence type="ECO:0000313" key="1">
    <source>
        <dbReference type="EMBL" id="MFC3448430.1"/>
    </source>
</evidence>
<comment type="caution">
    <text evidence="1">The sequence shown here is derived from an EMBL/GenBank/DDBJ whole genome shotgun (WGS) entry which is preliminary data.</text>
</comment>
<dbReference type="RefSeq" id="WP_378237100.1">
    <property type="nucleotide sequence ID" value="NZ_JBHRWK010000006.1"/>
</dbReference>
<organism evidence="1 2">
    <name type="scientific">Amycolatopsis speibonae</name>
    <dbReference type="NCBI Taxonomy" id="1450224"/>
    <lineage>
        <taxon>Bacteria</taxon>
        <taxon>Bacillati</taxon>
        <taxon>Actinomycetota</taxon>
        <taxon>Actinomycetes</taxon>
        <taxon>Pseudonocardiales</taxon>
        <taxon>Pseudonocardiaceae</taxon>
        <taxon>Amycolatopsis</taxon>
    </lineage>
</organism>
<dbReference type="EMBL" id="JBHRWK010000006">
    <property type="protein sequence ID" value="MFC3448430.1"/>
    <property type="molecule type" value="Genomic_DNA"/>
</dbReference>
<protein>
    <submittedName>
        <fullName evidence="1">Uncharacterized protein</fullName>
    </submittedName>
</protein>
<proteinExistence type="predicted"/>
<dbReference type="Proteomes" id="UP001595645">
    <property type="component" value="Unassembled WGS sequence"/>
</dbReference>